<feature type="region of interest" description="Disordered" evidence="1">
    <location>
        <begin position="189"/>
        <end position="230"/>
    </location>
</feature>
<comment type="caution">
    <text evidence="2">The sequence shown here is derived from an EMBL/GenBank/DDBJ whole genome shotgun (WGS) entry which is preliminary data.</text>
</comment>
<organism evidence="2 3">
    <name type="scientific">Paraburkholderia aspalathi</name>
    <dbReference type="NCBI Taxonomy" id="1324617"/>
    <lineage>
        <taxon>Bacteria</taxon>
        <taxon>Pseudomonadati</taxon>
        <taxon>Pseudomonadota</taxon>
        <taxon>Betaproteobacteria</taxon>
        <taxon>Burkholderiales</taxon>
        <taxon>Burkholderiaceae</taxon>
        <taxon>Paraburkholderia</taxon>
    </lineage>
</organism>
<dbReference type="EMBL" id="CAJNAU010000076">
    <property type="protein sequence ID" value="CAE6824103.1"/>
    <property type="molecule type" value="Genomic_DNA"/>
</dbReference>
<evidence type="ECO:0000256" key="1">
    <source>
        <dbReference type="SAM" id="MobiDB-lite"/>
    </source>
</evidence>
<protein>
    <submittedName>
        <fullName evidence="2">Uncharacterized protein</fullName>
    </submittedName>
</protein>
<dbReference type="Proteomes" id="UP000674425">
    <property type="component" value="Unassembled WGS sequence"/>
</dbReference>
<dbReference type="InterPro" id="IPR054044">
    <property type="entry name" value="PFIN"/>
</dbReference>
<gene>
    <name evidence="2" type="ORF">R69658_05988</name>
</gene>
<sequence>MLGRIRLALERSRELKQLERDTQILPRPDPCELARLDSQKAVWRVPVPGQADRFMSASSGGINQEMFVVQVDTEALYKSWLSGSPAVRQKRSDDCVPRSKMPADYKYKHAVDGFAQGEKNPVPLADAGVYHKGKAVHVGFANGITRTFWLIANRVPAFPILVHGLESANLLHKVAGLGVGPKSLAELFAPAQRQSEQPITPEPPADIVRPVASKAQPRPARPGPRRGRSL</sequence>
<reference evidence="2 3" key="1">
    <citation type="submission" date="2021-02" db="EMBL/GenBank/DDBJ databases">
        <authorList>
            <person name="Vanwijnsberghe S."/>
        </authorList>
    </citation>
    <scope>NUCLEOTIDE SEQUENCE [LARGE SCALE GENOMIC DNA]</scope>
    <source>
        <strain evidence="2 3">R-69658</strain>
    </source>
</reference>
<dbReference type="Pfam" id="PF22162">
    <property type="entry name" value="PFIN"/>
    <property type="match status" value="1"/>
</dbReference>
<accession>A0ABM8SPC8</accession>
<name>A0ABM8SPC8_9BURK</name>
<evidence type="ECO:0000313" key="2">
    <source>
        <dbReference type="EMBL" id="CAE6824103.1"/>
    </source>
</evidence>
<evidence type="ECO:0000313" key="3">
    <source>
        <dbReference type="Proteomes" id="UP000674425"/>
    </source>
</evidence>
<keyword evidence="3" id="KW-1185">Reference proteome</keyword>
<proteinExistence type="predicted"/>